<evidence type="ECO:0000313" key="2">
    <source>
        <dbReference type="Proteomes" id="UP000000702"/>
    </source>
</evidence>
<protein>
    <submittedName>
        <fullName evidence="1">WGS project CAEQ00000000 data, annotated contig 2454</fullName>
    </submittedName>
</protein>
<keyword evidence="2" id="KW-1185">Reference proteome</keyword>
<comment type="caution">
    <text evidence="1">The sequence shown here is derived from an EMBL/GenBank/DDBJ whole genome shotgun (WGS) entry which is preliminary data.</text>
</comment>
<proteinExistence type="predicted"/>
<accession>F9WEB6</accession>
<reference evidence="1 2" key="2">
    <citation type="journal article" date="2012" name="Proc. Natl. Acad. Sci. U.S.A.">
        <title>Antigenic diversity is generated by distinct evolutionary mechanisms in African trypanosome species.</title>
        <authorList>
            <person name="Jackson A.P."/>
            <person name="Berry A."/>
            <person name="Aslett M."/>
            <person name="Allison H.C."/>
            <person name="Burton P."/>
            <person name="Vavrova-Anderson J."/>
            <person name="Brown R."/>
            <person name="Browne H."/>
            <person name="Corton N."/>
            <person name="Hauser H."/>
            <person name="Gamble J."/>
            <person name="Gilderthorp R."/>
            <person name="Marcello L."/>
            <person name="McQuillan J."/>
            <person name="Otto T.D."/>
            <person name="Quail M.A."/>
            <person name="Sanders M.J."/>
            <person name="van Tonder A."/>
            <person name="Ginger M.L."/>
            <person name="Field M.C."/>
            <person name="Barry J.D."/>
            <person name="Hertz-Fowler C."/>
            <person name="Berriman M."/>
        </authorList>
    </citation>
    <scope>NUCLEOTIDE SEQUENCE [LARGE SCALE GENOMIC DNA]</scope>
    <source>
        <strain evidence="1 2">IL3000</strain>
    </source>
</reference>
<sequence length="156" mass="17261">MGYTGCYAQVARARASWPGTVPVRTQVWGRESSPETRPLGQTVTGHCAADCLHGTNIGAMFRSACGQYWAPFGTGITDFAWRVRVRKLMWDTDCLEQEQLKGIQGGAVWENIRRCAKVLRESTCDGGEAPKCILVSRLDTSKSKKSVQAPLILRQR</sequence>
<dbReference type="EMBL" id="CAEQ01001969">
    <property type="protein sequence ID" value="CCD15623.1"/>
    <property type="molecule type" value="Genomic_DNA"/>
</dbReference>
<name>F9WEB6_TRYCI</name>
<organism evidence="1 2">
    <name type="scientific">Trypanosoma congolense (strain IL3000)</name>
    <dbReference type="NCBI Taxonomy" id="1068625"/>
    <lineage>
        <taxon>Eukaryota</taxon>
        <taxon>Discoba</taxon>
        <taxon>Euglenozoa</taxon>
        <taxon>Kinetoplastea</taxon>
        <taxon>Metakinetoplastina</taxon>
        <taxon>Trypanosomatida</taxon>
        <taxon>Trypanosomatidae</taxon>
        <taxon>Trypanosoma</taxon>
        <taxon>Nannomonas</taxon>
    </lineage>
</organism>
<dbReference type="VEuPathDB" id="TriTrypDB:TcIL3000_0_61060"/>
<dbReference type="Proteomes" id="UP000000702">
    <property type="component" value="Unassembled WGS sequence"/>
</dbReference>
<gene>
    <name evidence="1" type="ORF">TCIL3000_0_61060</name>
</gene>
<dbReference type="AlphaFoldDB" id="F9WEB6"/>
<evidence type="ECO:0000313" key="1">
    <source>
        <dbReference type="EMBL" id="CCD15623.1"/>
    </source>
</evidence>
<reference evidence="2" key="1">
    <citation type="submission" date="2011-07" db="EMBL/GenBank/DDBJ databases">
        <title>Divergent evolution of antigenic variation in African trypanosomes.</title>
        <authorList>
            <person name="Jackson A.P."/>
            <person name="Berry A."/>
            <person name="Allison H.C."/>
            <person name="Burton P."/>
            <person name="Anderson J."/>
            <person name="Aslett M."/>
            <person name="Brown R."/>
            <person name="Corton N."/>
            <person name="Harris D."/>
            <person name="Hauser H."/>
            <person name="Gamble J."/>
            <person name="Gilderthorp R."/>
            <person name="McQuillan J."/>
            <person name="Quail M.A."/>
            <person name="Sanders M."/>
            <person name="Van Tonder A."/>
            <person name="Ginger M.L."/>
            <person name="Donelson J.E."/>
            <person name="Field M.C."/>
            <person name="Barry J.D."/>
            <person name="Berriman M."/>
            <person name="Hertz-Fowler C."/>
        </authorList>
    </citation>
    <scope>NUCLEOTIDE SEQUENCE [LARGE SCALE GENOMIC DNA]</scope>
    <source>
        <strain evidence="2">IL3000</strain>
    </source>
</reference>